<comment type="caution">
    <text evidence="2">The sequence shown here is derived from an EMBL/GenBank/DDBJ whole genome shotgun (WGS) entry which is preliminary data.</text>
</comment>
<feature type="non-terminal residue" evidence="2">
    <location>
        <position position="590"/>
    </location>
</feature>
<gene>
    <name evidence="2" type="ORF">Vafri_7668</name>
</gene>
<feature type="compositionally biased region" description="Gly residues" evidence="1">
    <location>
        <begin position="184"/>
        <end position="196"/>
    </location>
</feature>
<evidence type="ECO:0000256" key="1">
    <source>
        <dbReference type="SAM" id="MobiDB-lite"/>
    </source>
</evidence>
<feature type="region of interest" description="Disordered" evidence="1">
    <location>
        <begin position="478"/>
        <end position="498"/>
    </location>
</feature>
<feature type="region of interest" description="Disordered" evidence="1">
    <location>
        <begin position="553"/>
        <end position="590"/>
    </location>
</feature>
<name>A0A8J4B551_9CHLO</name>
<evidence type="ECO:0000313" key="3">
    <source>
        <dbReference type="Proteomes" id="UP000747399"/>
    </source>
</evidence>
<evidence type="ECO:0000313" key="2">
    <source>
        <dbReference type="EMBL" id="GIL51826.1"/>
    </source>
</evidence>
<feature type="region of interest" description="Disordered" evidence="1">
    <location>
        <begin position="152"/>
        <end position="235"/>
    </location>
</feature>
<feature type="region of interest" description="Disordered" evidence="1">
    <location>
        <begin position="322"/>
        <end position="365"/>
    </location>
</feature>
<keyword evidence="3" id="KW-1185">Reference proteome</keyword>
<feature type="non-terminal residue" evidence="2">
    <location>
        <position position="1"/>
    </location>
</feature>
<protein>
    <submittedName>
        <fullName evidence="2">Uncharacterized protein</fullName>
    </submittedName>
</protein>
<reference evidence="2" key="1">
    <citation type="journal article" date="2021" name="Proc. Natl. Acad. Sci. U.S.A.">
        <title>Three genomes in the algal genus Volvox reveal the fate of a haploid sex-determining region after a transition to homothallism.</title>
        <authorList>
            <person name="Yamamoto K."/>
            <person name="Hamaji T."/>
            <person name="Kawai-Toyooka H."/>
            <person name="Matsuzaki R."/>
            <person name="Takahashi F."/>
            <person name="Nishimura Y."/>
            <person name="Kawachi M."/>
            <person name="Noguchi H."/>
            <person name="Minakuchi Y."/>
            <person name="Umen J.G."/>
            <person name="Toyoda A."/>
            <person name="Nozaki H."/>
        </authorList>
    </citation>
    <scope>NUCLEOTIDE SEQUENCE</scope>
    <source>
        <strain evidence="2">NIES-3780</strain>
    </source>
</reference>
<dbReference type="AlphaFoldDB" id="A0A8J4B551"/>
<organism evidence="2 3">
    <name type="scientific">Volvox africanus</name>
    <dbReference type="NCBI Taxonomy" id="51714"/>
    <lineage>
        <taxon>Eukaryota</taxon>
        <taxon>Viridiplantae</taxon>
        <taxon>Chlorophyta</taxon>
        <taxon>core chlorophytes</taxon>
        <taxon>Chlorophyceae</taxon>
        <taxon>CS clade</taxon>
        <taxon>Chlamydomonadales</taxon>
        <taxon>Volvocaceae</taxon>
        <taxon>Volvox</taxon>
    </lineage>
</organism>
<sequence>VDLTSLGAEYDVSDRLGGLPPMASNHLPRQGSVRRGLPLFASPSWSVGRSPSAAAAASPPLYTPMAAAATPPLPSSMQPLPPRHPSYMLPRGSPAVSHRTPLARPSLQNLATLRQAQMPPPPPSQPVVSLPREATGSVSVVTPVDGAAADVAVPRLPLPPPPRTSFRRSRSENASDFIRSLNVGGRGGDTGTGGESGPVATVAVSRDPRDLSPPYSPDSLASEDGNRENKDHMGLSAQPPALNRMTSWFSHAASGGPDSVAPLTAHIGYCVSQPGPLSRSLSSRNRCSLEEARVNNALHDGSAVLSGGLAGVLPSRSASVSSASSITGVRPSSGATSGSGNLGNAGGGVGEGWPWSTAGVKSTSPSWTTFRLSFDGTGKGFTSTQVDPQEKLRHECLQLKQHSGEVTVEPMVGSETAKTAAASMLFVGQQRSQEQQQVLQEQEQVLHEQPHRLHAASITRRNHPNPRQIERLRLVRPRQEAGPRQDWARAYTSEHQRPQSYEPYWVPRAMPDAVCPPMPFGPLGGTNTYQVQSEGGAAQRAAGGSYCQVCRQPPVGADECSDEPPANAVENGGGGHDGGDNGGGGHDGGD</sequence>
<feature type="compositionally biased region" description="Gly residues" evidence="1">
    <location>
        <begin position="340"/>
        <end position="351"/>
    </location>
</feature>
<dbReference type="Proteomes" id="UP000747399">
    <property type="component" value="Unassembled WGS sequence"/>
</dbReference>
<feature type="compositionally biased region" description="Basic and acidic residues" evidence="1">
    <location>
        <begin position="224"/>
        <end position="233"/>
    </location>
</feature>
<feature type="compositionally biased region" description="Basic and acidic residues" evidence="1">
    <location>
        <begin position="478"/>
        <end position="497"/>
    </location>
</feature>
<proteinExistence type="predicted"/>
<feature type="compositionally biased region" description="Gly residues" evidence="1">
    <location>
        <begin position="571"/>
        <end position="590"/>
    </location>
</feature>
<dbReference type="EMBL" id="BNCO01000011">
    <property type="protein sequence ID" value="GIL51826.1"/>
    <property type="molecule type" value="Genomic_DNA"/>
</dbReference>
<accession>A0A8J4B551</accession>